<dbReference type="EMBL" id="JBANMG010000005">
    <property type="protein sequence ID" value="KAK6952848.1"/>
    <property type="molecule type" value="Genomic_DNA"/>
</dbReference>
<protein>
    <recommendedName>
        <fullName evidence="3">TAZ-type domain-containing protein</fullName>
    </recommendedName>
</protein>
<keyword evidence="2" id="KW-1185">Reference proteome</keyword>
<gene>
    <name evidence="1" type="ORF">Daesc_005142</name>
</gene>
<evidence type="ECO:0000313" key="1">
    <source>
        <dbReference type="EMBL" id="KAK6952848.1"/>
    </source>
</evidence>
<comment type="caution">
    <text evidence="1">The sequence shown here is derived from an EMBL/GenBank/DDBJ whole genome shotgun (WGS) entry which is preliminary data.</text>
</comment>
<organism evidence="1 2">
    <name type="scientific">Daldinia eschscholtzii</name>
    <dbReference type="NCBI Taxonomy" id="292717"/>
    <lineage>
        <taxon>Eukaryota</taxon>
        <taxon>Fungi</taxon>
        <taxon>Dikarya</taxon>
        <taxon>Ascomycota</taxon>
        <taxon>Pezizomycotina</taxon>
        <taxon>Sordariomycetes</taxon>
        <taxon>Xylariomycetidae</taxon>
        <taxon>Xylariales</taxon>
        <taxon>Hypoxylaceae</taxon>
        <taxon>Daldinia</taxon>
    </lineage>
</organism>
<dbReference type="AlphaFoldDB" id="A0AAX6MJL6"/>
<evidence type="ECO:0008006" key="3">
    <source>
        <dbReference type="Google" id="ProtNLM"/>
    </source>
</evidence>
<accession>A0AAX6MJL6</accession>
<evidence type="ECO:0000313" key="2">
    <source>
        <dbReference type="Proteomes" id="UP001369815"/>
    </source>
</evidence>
<proteinExistence type="predicted"/>
<name>A0AAX6MJL6_9PEZI</name>
<dbReference type="Proteomes" id="UP001369815">
    <property type="component" value="Unassembled WGS sequence"/>
</dbReference>
<reference evidence="1 2" key="1">
    <citation type="journal article" date="2024" name="Front Chem Biol">
        <title>Unveiling the potential of Daldinia eschscholtzii MFLUCC 19-0629 through bioactivity and bioinformatics studies for enhanced sustainable agriculture production.</title>
        <authorList>
            <person name="Brooks S."/>
            <person name="Weaver J.A."/>
            <person name="Klomchit A."/>
            <person name="Alharthi S.A."/>
            <person name="Onlamun T."/>
            <person name="Nurani R."/>
            <person name="Vong T.K."/>
            <person name="Alberti F."/>
            <person name="Greco C."/>
        </authorList>
    </citation>
    <scope>NUCLEOTIDE SEQUENCE [LARGE SCALE GENOMIC DNA]</scope>
    <source>
        <strain evidence="1">MFLUCC 19-0629</strain>
    </source>
</reference>
<sequence>MQNSKIYQPSAATIAKMCNEWRKYRATCGHDIWMSIFESCDDYKKYKMCDRLVVHHTSCCPPDKLSFVPGLCAGCKASPDWVMIMTQRYLDAKKLDLRHKRIADFDNMHFQLMEWSGVPYITKNAIHERVMNDWIHSRRISNIETEMVRAGACTRREASSEYRKFWERP</sequence>